<evidence type="ECO:0000313" key="1">
    <source>
        <dbReference type="EMBL" id="KAK5848716.1"/>
    </source>
</evidence>
<protein>
    <submittedName>
        <fullName evidence="1">Uncharacterized protein</fullName>
    </submittedName>
</protein>
<dbReference type="AlphaFoldDB" id="A0AAN7WEF9"/>
<proteinExistence type="predicted"/>
<dbReference type="Proteomes" id="UP001346869">
    <property type="component" value="Unassembled WGS sequence"/>
</dbReference>
<gene>
    <name evidence="1" type="ORF">PBY51_006308</name>
</gene>
<name>A0AAN7WEF9_ELEMC</name>
<organism evidence="1 2">
    <name type="scientific">Eleginops maclovinus</name>
    <name type="common">Patagonian blennie</name>
    <name type="synonym">Eleginus maclovinus</name>
    <dbReference type="NCBI Taxonomy" id="56733"/>
    <lineage>
        <taxon>Eukaryota</taxon>
        <taxon>Metazoa</taxon>
        <taxon>Chordata</taxon>
        <taxon>Craniata</taxon>
        <taxon>Vertebrata</taxon>
        <taxon>Euteleostomi</taxon>
        <taxon>Actinopterygii</taxon>
        <taxon>Neopterygii</taxon>
        <taxon>Teleostei</taxon>
        <taxon>Neoteleostei</taxon>
        <taxon>Acanthomorphata</taxon>
        <taxon>Eupercaria</taxon>
        <taxon>Perciformes</taxon>
        <taxon>Notothenioidei</taxon>
        <taxon>Eleginopidae</taxon>
        <taxon>Eleginops</taxon>
    </lineage>
</organism>
<sequence>MGKCKFNEAWRDKQAFCHWLKPVDNNVFEAFCTVCKKKNSAWYVKGVKALESHAKSSKHINSIKREESNSFHRRSVSTC</sequence>
<keyword evidence="2" id="KW-1185">Reference proteome</keyword>
<reference evidence="1 2" key="1">
    <citation type="journal article" date="2023" name="Genes (Basel)">
        <title>Chromosome-Level Genome Assembly and Circadian Gene Repertoire of the Patagonia Blennie Eleginops maclovinus-The Closest Ancestral Proxy of Antarctic Cryonotothenioids.</title>
        <authorList>
            <person name="Cheng C.C."/>
            <person name="Rivera-Colon A.G."/>
            <person name="Minhas B.F."/>
            <person name="Wilson L."/>
            <person name="Rayamajhi N."/>
            <person name="Vargas-Chacoff L."/>
            <person name="Catchen J.M."/>
        </authorList>
    </citation>
    <scope>NUCLEOTIDE SEQUENCE [LARGE SCALE GENOMIC DNA]</scope>
    <source>
        <strain evidence="1">JMC-PN-2008</strain>
    </source>
</reference>
<accession>A0AAN7WEF9</accession>
<evidence type="ECO:0000313" key="2">
    <source>
        <dbReference type="Proteomes" id="UP001346869"/>
    </source>
</evidence>
<reference evidence="1 2" key="2">
    <citation type="journal article" date="2023" name="Mol. Biol. Evol.">
        <title>Genomics of Secondarily Temperate Adaptation in the Only Non-Antarctic Icefish.</title>
        <authorList>
            <person name="Rivera-Colon A.G."/>
            <person name="Rayamajhi N."/>
            <person name="Minhas B.F."/>
            <person name="Madrigal G."/>
            <person name="Bilyk K.T."/>
            <person name="Yoon V."/>
            <person name="Hune M."/>
            <person name="Gregory S."/>
            <person name="Cheng C.H.C."/>
            <person name="Catchen J.M."/>
        </authorList>
    </citation>
    <scope>NUCLEOTIDE SEQUENCE [LARGE SCALE GENOMIC DNA]</scope>
    <source>
        <strain evidence="1">JMC-PN-2008</strain>
    </source>
</reference>
<comment type="caution">
    <text evidence="1">The sequence shown here is derived from an EMBL/GenBank/DDBJ whole genome shotgun (WGS) entry which is preliminary data.</text>
</comment>
<dbReference type="EMBL" id="JAUZQC010000025">
    <property type="protein sequence ID" value="KAK5848716.1"/>
    <property type="molecule type" value="Genomic_DNA"/>
</dbReference>